<dbReference type="InterPro" id="IPR059050">
    <property type="entry name" value="Rv3660c_N"/>
</dbReference>
<dbReference type="NCBIfam" id="TIGR03815">
    <property type="entry name" value="CpaE_hom_Actino"/>
    <property type="match status" value="1"/>
</dbReference>
<dbReference type="GO" id="GO:0005524">
    <property type="term" value="F:ATP binding"/>
    <property type="evidence" value="ECO:0007669"/>
    <property type="project" value="TreeGrafter"/>
</dbReference>
<sequence length="369" mass="38201">MAGEPLIVTEDPDLAEELAGIAAAAGCETRRAAEADTVGRAWHEAPLVLLDVRALRRCLAAGLPSRPGLVLVTAEAEPEFWRTAFHGGAQYAMELASEEQRLVGLLTELTEESAFGEGKVLAVLGGSGGAGASVLAAVTAVLAARTGRSCTLLDCDALGGGLDLVLGEEHASGLRWSELSVGSGRFTVTALREALPSRRLGSGEISTLSCAREKAQHGMTAESVRAVLDAARRAGQTVVCDLPRNRDETTLAVLRGADLTVMVVPAEIRACAAAAGVLNALGDAVPGPVRAVVRGPAPGGLRVTDVHRAVGLEVLTTMRTDRGLPALIDRFGLCGVRLGGHRPPVRAARKLLRALDGSADESVRTGDSR</sequence>
<dbReference type="GO" id="GO:0004386">
    <property type="term" value="F:helicase activity"/>
    <property type="evidence" value="ECO:0007669"/>
    <property type="project" value="UniProtKB-KW"/>
</dbReference>
<dbReference type="PANTHER" id="PTHR43384:SF11">
    <property type="entry name" value="SEPTUM SITE DETERMINING PROTEIN"/>
    <property type="match status" value="1"/>
</dbReference>
<dbReference type="Pfam" id="PF26563">
    <property type="entry name" value="Rv3660c_N"/>
    <property type="match status" value="1"/>
</dbReference>
<dbReference type="InterPro" id="IPR022521">
    <property type="entry name" value="Rv3660c"/>
</dbReference>
<dbReference type="SUPFAM" id="SSF52540">
    <property type="entry name" value="P-loop containing nucleoside triphosphate hydrolases"/>
    <property type="match status" value="1"/>
</dbReference>
<dbReference type="OrthoDB" id="3252838at2"/>
<proteinExistence type="predicted"/>
<name>A0A1H0WX67_9ACTN</name>
<accession>A0A1H0WX67</accession>
<dbReference type="InterPro" id="IPR027417">
    <property type="entry name" value="P-loop_NTPase"/>
</dbReference>
<organism evidence="2 3">
    <name type="scientific">Actinopolyspora xinjiangensis</name>
    <dbReference type="NCBI Taxonomy" id="405564"/>
    <lineage>
        <taxon>Bacteria</taxon>
        <taxon>Bacillati</taxon>
        <taxon>Actinomycetota</taxon>
        <taxon>Actinomycetes</taxon>
        <taxon>Actinopolysporales</taxon>
        <taxon>Actinopolysporaceae</taxon>
        <taxon>Actinopolyspora</taxon>
    </lineage>
</organism>
<dbReference type="InterPro" id="IPR050625">
    <property type="entry name" value="ParA/MinD_ATPase"/>
</dbReference>
<gene>
    <name evidence="2" type="ORF">SAMN04487905_11728</name>
</gene>
<dbReference type="GO" id="GO:0005829">
    <property type="term" value="C:cytosol"/>
    <property type="evidence" value="ECO:0007669"/>
    <property type="project" value="TreeGrafter"/>
</dbReference>
<dbReference type="Proteomes" id="UP000199497">
    <property type="component" value="Unassembled WGS sequence"/>
</dbReference>
<protein>
    <submittedName>
        <fullName evidence="2">Helicase/secretion neighborhood CpaE-like protein</fullName>
    </submittedName>
</protein>
<dbReference type="PANTHER" id="PTHR43384">
    <property type="entry name" value="SEPTUM SITE-DETERMINING PROTEIN MIND HOMOLOG, CHLOROPLASTIC-RELATED"/>
    <property type="match status" value="1"/>
</dbReference>
<keyword evidence="3" id="KW-1185">Reference proteome</keyword>
<keyword evidence="2" id="KW-0067">ATP-binding</keyword>
<dbReference type="GO" id="GO:0009898">
    <property type="term" value="C:cytoplasmic side of plasma membrane"/>
    <property type="evidence" value="ECO:0007669"/>
    <property type="project" value="TreeGrafter"/>
</dbReference>
<dbReference type="STRING" id="405564.SAMN04487905_11728"/>
<keyword evidence="2" id="KW-0547">Nucleotide-binding</keyword>
<evidence type="ECO:0000313" key="2">
    <source>
        <dbReference type="EMBL" id="SDP95190.1"/>
    </source>
</evidence>
<dbReference type="Gene3D" id="3.40.50.300">
    <property type="entry name" value="P-loop containing nucleotide triphosphate hydrolases"/>
    <property type="match status" value="1"/>
</dbReference>
<keyword evidence="2" id="KW-0378">Hydrolase</keyword>
<evidence type="ECO:0000259" key="1">
    <source>
        <dbReference type="Pfam" id="PF26563"/>
    </source>
</evidence>
<reference evidence="3" key="1">
    <citation type="submission" date="2016-10" db="EMBL/GenBank/DDBJ databases">
        <authorList>
            <person name="Varghese N."/>
            <person name="Submissions S."/>
        </authorList>
    </citation>
    <scope>NUCLEOTIDE SEQUENCE [LARGE SCALE GENOMIC DNA]</scope>
    <source>
        <strain evidence="3">DSM 46732</strain>
    </source>
</reference>
<dbReference type="RefSeq" id="WP_092604376.1">
    <property type="nucleotide sequence ID" value="NZ_FNJR01000017.1"/>
</dbReference>
<dbReference type="AlphaFoldDB" id="A0A1H0WX67"/>
<evidence type="ECO:0000313" key="3">
    <source>
        <dbReference type="Proteomes" id="UP000199497"/>
    </source>
</evidence>
<dbReference type="GO" id="GO:0051782">
    <property type="term" value="P:negative regulation of cell division"/>
    <property type="evidence" value="ECO:0007669"/>
    <property type="project" value="TreeGrafter"/>
</dbReference>
<keyword evidence="2" id="KW-0347">Helicase</keyword>
<feature type="domain" description="Rv3660c-like CheY-like N-terminal" evidence="1">
    <location>
        <begin position="8"/>
        <end position="112"/>
    </location>
</feature>
<dbReference type="EMBL" id="FNJR01000017">
    <property type="protein sequence ID" value="SDP95190.1"/>
    <property type="molecule type" value="Genomic_DNA"/>
</dbReference>
<dbReference type="GO" id="GO:0016887">
    <property type="term" value="F:ATP hydrolysis activity"/>
    <property type="evidence" value="ECO:0007669"/>
    <property type="project" value="TreeGrafter"/>
</dbReference>